<dbReference type="Proteomes" id="UP000466039">
    <property type="component" value="Chromosome"/>
</dbReference>
<name>A0AAD1ITC3_MYCMB</name>
<proteinExistence type="predicted"/>
<evidence type="ECO:0000313" key="2">
    <source>
        <dbReference type="Proteomes" id="UP000466039"/>
    </source>
</evidence>
<dbReference type="RefSeq" id="WP_083045088.1">
    <property type="nucleotide sequence ID" value="NZ_AP022617.1"/>
</dbReference>
<accession>A0AAD1ITC3</accession>
<protein>
    <submittedName>
        <fullName evidence="1">Uncharacterized protein</fullName>
    </submittedName>
</protein>
<organism evidence="1 2">
    <name type="scientific">Mycolicibacterium monacense</name>
    <name type="common">Mycobacterium monacense</name>
    <dbReference type="NCBI Taxonomy" id="85693"/>
    <lineage>
        <taxon>Bacteria</taxon>
        <taxon>Bacillati</taxon>
        <taxon>Actinomycetota</taxon>
        <taxon>Actinomycetes</taxon>
        <taxon>Mycobacteriales</taxon>
        <taxon>Mycobacteriaceae</taxon>
        <taxon>Mycolicibacterium</taxon>
    </lineage>
</organism>
<gene>
    <name evidence="1" type="ORF">MMON_14350</name>
</gene>
<keyword evidence="2" id="KW-1185">Reference proteome</keyword>
<dbReference type="AlphaFoldDB" id="A0AAD1ITC3"/>
<dbReference type="EMBL" id="AP022617">
    <property type="protein sequence ID" value="BBZ60134.1"/>
    <property type="molecule type" value="Genomic_DNA"/>
</dbReference>
<evidence type="ECO:0000313" key="1">
    <source>
        <dbReference type="EMBL" id="BBZ60134.1"/>
    </source>
</evidence>
<sequence>MTQDADLGRWFTDLLQAAEDRAQAVHDAYQHLENAEVVSKVTVHRYLCRKCGKPRATVIRLGDRTLARTHDYKFSPGMNADRSVPSARARNTLDGDRHWPGHTYDVDELAEWGPDAGFDVNCRHVTATVFARDVLAITSGVTPGHPGKPTLLQSRQHMQ</sequence>
<reference evidence="1 2" key="1">
    <citation type="journal article" date="2019" name="Emerg. Microbes Infect.">
        <title>Comprehensive subspecies identification of 175 nontuberculous mycobacteria species based on 7547 genomic profiles.</title>
        <authorList>
            <person name="Matsumoto Y."/>
            <person name="Kinjo T."/>
            <person name="Motooka D."/>
            <person name="Nabeya D."/>
            <person name="Jung N."/>
            <person name="Uechi K."/>
            <person name="Horii T."/>
            <person name="Iida T."/>
            <person name="Fujita J."/>
            <person name="Nakamura S."/>
        </authorList>
    </citation>
    <scope>NUCLEOTIDE SEQUENCE [LARGE SCALE GENOMIC DNA]</scope>
    <source>
        <strain evidence="1 2">JCM 15658</strain>
    </source>
</reference>